<evidence type="ECO:0000313" key="3">
    <source>
        <dbReference type="Proteomes" id="UP000679749"/>
    </source>
</evidence>
<comment type="caution">
    <text evidence="2">The sequence shown here is derived from an EMBL/GenBank/DDBJ whole genome shotgun (WGS) entry which is preliminary data.</text>
</comment>
<organism evidence="2 3">
    <name type="scientific">Neobacillus rhizophilus</name>
    <dbReference type="NCBI Taxonomy" id="2833579"/>
    <lineage>
        <taxon>Bacteria</taxon>
        <taxon>Bacillati</taxon>
        <taxon>Bacillota</taxon>
        <taxon>Bacilli</taxon>
        <taxon>Bacillales</taxon>
        <taxon>Bacillaceae</taxon>
        <taxon>Neobacillus</taxon>
    </lineage>
</organism>
<sequence length="47" mass="5552">MESEKEMSLIKPMKDKIDGIRERNVPHQADEGQNRWNLRVKCPSSNR</sequence>
<reference evidence="2" key="1">
    <citation type="submission" date="2021-05" db="EMBL/GenBank/DDBJ databases">
        <title>Novel Bacillus species.</title>
        <authorList>
            <person name="Liu G."/>
        </authorList>
    </citation>
    <scope>NUCLEOTIDE SEQUENCE</scope>
    <source>
        <strain evidence="2">FJAT-49825</strain>
    </source>
</reference>
<feature type="region of interest" description="Disordered" evidence="1">
    <location>
        <begin position="1"/>
        <end position="34"/>
    </location>
</feature>
<keyword evidence="3" id="KW-1185">Reference proteome</keyword>
<feature type="compositionally biased region" description="Basic and acidic residues" evidence="1">
    <location>
        <begin position="1"/>
        <end position="33"/>
    </location>
</feature>
<proteinExistence type="predicted"/>
<dbReference type="AlphaFoldDB" id="A0A942UAJ9"/>
<evidence type="ECO:0000313" key="2">
    <source>
        <dbReference type="EMBL" id="MBS4215588.1"/>
    </source>
</evidence>
<dbReference type="EMBL" id="JAGYPF010000005">
    <property type="protein sequence ID" value="MBS4215588.1"/>
    <property type="molecule type" value="Genomic_DNA"/>
</dbReference>
<evidence type="ECO:0000256" key="1">
    <source>
        <dbReference type="SAM" id="MobiDB-lite"/>
    </source>
</evidence>
<dbReference type="RefSeq" id="WP_213120115.1">
    <property type="nucleotide sequence ID" value="NZ_JAGYPF010000005.1"/>
</dbReference>
<gene>
    <name evidence="2" type="ORF">KHA99_24520</name>
</gene>
<accession>A0A942UAJ9</accession>
<protein>
    <submittedName>
        <fullName evidence="2">Uncharacterized protein</fullName>
    </submittedName>
</protein>
<name>A0A942UAJ9_9BACI</name>
<dbReference type="Proteomes" id="UP000679749">
    <property type="component" value="Unassembled WGS sequence"/>
</dbReference>